<keyword evidence="1" id="KW-0472">Membrane</keyword>
<dbReference type="AlphaFoldDB" id="A0AAX2J6P0"/>
<protein>
    <submittedName>
        <fullName evidence="2">Uncharacterized protein</fullName>
    </submittedName>
</protein>
<dbReference type="KEGG" id="kki:KKKWG1_1900"/>
<sequence length="90" mass="10179">MNPIALRWLTVIIIPIALIAWFALAPANNPTDYLINGIIMSCAAVFLFKYILVTAIMARLRQDITTKKHALFQLIPIVGFIAYIVVYFLQ</sequence>
<proteinExistence type="predicted"/>
<feature type="transmembrane region" description="Helical" evidence="1">
    <location>
        <begin position="70"/>
        <end position="89"/>
    </location>
</feature>
<accession>A0AAX2J6P0</accession>
<evidence type="ECO:0000313" key="2">
    <source>
        <dbReference type="EMBL" id="SQH25714.1"/>
    </source>
</evidence>
<gene>
    <name evidence="2" type="ORF">NCTC10529_01927</name>
</gene>
<name>A0AAX2J6P0_KINKI</name>
<feature type="transmembrane region" description="Helical" evidence="1">
    <location>
        <begin position="7"/>
        <end position="27"/>
    </location>
</feature>
<dbReference type="GeneID" id="93263190"/>
<evidence type="ECO:0000256" key="1">
    <source>
        <dbReference type="SAM" id="Phobius"/>
    </source>
</evidence>
<evidence type="ECO:0000313" key="3">
    <source>
        <dbReference type="Proteomes" id="UP000248598"/>
    </source>
</evidence>
<organism evidence="2 3">
    <name type="scientific">Kingella kingae</name>
    <dbReference type="NCBI Taxonomy" id="504"/>
    <lineage>
        <taxon>Bacteria</taxon>
        <taxon>Pseudomonadati</taxon>
        <taxon>Pseudomonadota</taxon>
        <taxon>Betaproteobacteria</taxon>
        <taxon>Neisseriales</taxon>
        <taxon>Neisseriaceae</taxon>
        <taxon>Kingella</taxon>
    </lineage>
</organism>
<dbReference type="Proteomes" id="UP000248598">
    <property type="component" value="Chromosome 1"/>
</dbReference>
<keyword evidence="1" id="KW-1133">Transmembrane helix</keyword>
<keyword evidence="1" id="KW-0812">Transmembrane</keyword>
<reference evidence="2 3" key="1">
    <citation type="submission" date="2018-06" db="EMBL/GenBank/DDBJ databases">
        <authorList>
            <consortium name="Pathogen Informatics"/>
            <person name="Doyle S."/>
        </authorList>
    </citation>
    <scope>NUCLEOTIDE SEQUENCE [LARGE SCALE GENOMIC DNA]</scope>
    <source>
        <strain evidence="2 3">NCTC10529</strain>
    </source>
</reference>
<dbReference type="EMBL" id="LS483426">
    <property type="protein sequence ID" value="SQH25714.1"/>
    <property type="molecule type" value="Genomic_DNA"/>
</dbReference>
<feature type="transmembrane region" description="Helical" evidence="1">
    <location>
        <begin position="33"/>
        <end position="58"/>
    </location>
</feature>
<dbReference type="RefSeq" id="WP_003787798.1">
    <property type="nucleotide sequence ID" value="NZ_CP045141.1"/>
</dbReference>